<evidence type="ECO:0000259" key="2">
    <source>
        <dbReference type="Pfam" id="PF26626"/>
    </source>
</evidence>
<sequence>MAGALALTLLQFAVAAGLGGLVARLVPPGPGAAGVPEPDRAGGWDIPRLLLAGVCLELTLLPLASFVCSMAGAARWLTAALAVAGFVFLLAARRGAGAARLLPGGGPGRAWAWLLSVLALALADAVAQTALGRPVLGDTGLYHLHSVRWAAEHPLVTGIANLHDRLGFNSVFFLHAALFDGLFFPGDSAWGAAAFFRLLAVAHLAFTALDQASPVRARAFAAAALPYVAWRCLEAMPSLGYDETPQLLALLAALELLRAPAARLADLGRAGCLLPCWLALWASVTALTVKLSMAPAVVFFGAPFLLAAWKGGVLRGRLLAWGLLPAVAAVAAYLGRNVLATGWLFYPVPVARLDVPWAVDRADLVNHTWNWILSWARAPGRTPPEVLGRGLEAWLPAWWNANRGQPGVQAVWWGLGVLGLRAALALAAPSRRKETEPGAAAGLLATLAGRVRLETLCALGMAASIVWWFLGAPDPRFIDVLQAGFLAACLALLASTGGILAAGLPTAALAAALAFAWLNCPTTFRADVSAPAALRDAFPRPAYETVTARGRDRTVDVLAPLDTDMCWNAPLPCTPYPRRIKGERIAWPEGMGRPPVP</sequence>
<gene>
    <name evidence="3" type="ORF">NNJEOMEG_01507</name>
</gene>
<dbReference type="Pfam" id="PF26626">
    <property type="entry name" value="DUF8201"/>
    <property type="match status" value="1"/>
</dbReference>
<feature type="transmembrane region" description="Helical" evidence="1">
    <location>
        <begin position="318"/>
        <end position="335"/>
    </location>
</feature>
<dbReference type="RefSeq" id="WP_173082938.1">
    <property type="nucleotide sequence ID" value="NZ_BLTE01000005.1"/>
</dbReference>
<dbReference type="Proteomes" id="UP000494245">
    <property type="component" value="Unassembled WGS sequence"/>
</dbReference>
<reference evidence="3 4" key="2">
    <citation type="submission" date="2020-05" db="EMBL/GenBank/DDBJ databases">
        <title>Draft genome sequence of Desulfovibrio sp. strainFSS-1.</title>
        <authorList>
            <person name="Shimoshige H."/>
            <person name="Kobayashi H."/>
            <person name="Maekawa T."/>
        </authorList>
    </citation>
    <scope>NUCLEOTIDE SEQUENCE [LARGE SCALE GENOMIC DNA]</scope>
    <source>
        <strain evidence="3 4">SIID29052-01</strain>
    </source>
</reference>
<name>A0A6V8LLV8_9BACT</name>
<feature type="transmembrane region" description="Helical" evidence="1">
    <location>
        <begin position="267"/>
        <end position="287"/>
    </location>
</feature>
<feature type="transmembrane region" description="Helical" evidence="1">
    <location>
        <begin position="111"/>
        <end position="131"/>
    </location>
</feature>
<feature type="transmembrane region" description="Helical" evidence="1">
    <location>
        <begin position="293"/>
        <end position="311"/>
    </location>
</feature>
<comment type="caution">
    <text evidence="3">The sequence shown here is derived from an EMBL/GenBank/DDBJ whole genome shotgun (WGS) entry which is preliminary data.</text>
</comment>
<keyword evidence="1" id="KW-1133">Transmembrane helix</keyword>
<keyword evidence="1" id="KW-0472">Membrane</keyword>
<dbReference type="EMBL" id="BLTE01000005">
    <property type="protein sequence ID" value="GFK93673.1"/>
    <property type="molecule type" value="Genomic_DNA"/>
</dbReference>
<feature type="domain" description="DUF8201" evidence="2">
    <location>
        <begin position="5"/>
        <end position="478"/>
    </location>
</feature>
<feature type="transmembrane region" description="Helical" evidence="1">
    <location>
        <begin position="485"/>
        <end position="518"/>
    </location>
</feature>
<evidence type="ECO:0000256" key="1">
    <source>
        <dbReference type="SAM" id="Phobius"/>
    </source>
</evidence>
<feature type="transmembrane region" description="Helical" evidence="1">
    <location>
        <begin position="74"/>
        <end position="91"/>
    </location>
</feature>
<feature type="transmembrane region" description="Helical" evidence="1">
    <location>
        <begin position="49"/>
        <end position="67"/>
    </location>
</feature>
<dbReference type="NCBIfam" id="NF047510">
    <property type="entry name" value="LIC_10190_fam"/>
    <property type="match status" value="1"/>
</dbReference>
<keyword evidence="1" id="KW-0812">Transmembrane</keyword>
<keyword evidence="4" id="KW-1185">Reference proteome</keyword>
<proteinExistence type="predicted"/>
<dbReference type="AlphaFoldDB" id="A0A6V8LLV8"/>
<dbReference type="InterPro" id="IPR058065">
    <property type="entry name" value="LIC_10190-like"/>
</dbReference>
<feature type="transmembrane region" description="Helical" evidence="1">
    <location>
        <begin position="410"/>
        <end position="430"/>
    </location>
</feature>
<protein>
    <recommendedName>
        <fullName evidence="2">DUF8201 domain-containing protein</fullName>
    </recommendedName>
</protein>
<dbReference type="InterPro" id="IPR058514">
    <property type="entry name" value="DUF8201"/>
</dbReference>
<feature type="transmembrane region" description="Helical" evidence="1">
    <location>
        <begin position="451"/>
        <end position="470"/>
    </location>
</feature>
<evidence type="ECO:0000313" key="3">
    <source>
        <dbReference type="EMBL" id="GFK93673.1"/>
    </source>
</evidence>
<reference evidence="3 4" key="1">
    <citation type="submission" date="2020-04" db="EMBL/GenBank/DDBJ databases">
        <authorList>
            <consortium name="Desulfovibrio sp. FSS-1 genome sequencing consortium"/>
            <person name="Shimoshige H."/>
            <person name="Kobayashi H."/>
            <person name="Maekawa T."/>
        </authorList>
    </citation>
    <scope>NUCLEOTIDE SEQUENCE [LARGE SCALE GENOMIC DNA]</scope>
    <source>
        <strain evidence="3 4">SIID29052-01</strain>
    </source>
</reference>
<evidence type="ECO:0000313" key="4">
    <source>
        <dbReference type="Proteomes" id="UP000494245"/>
    </source>
</evidence>
<organism evidence="3 4">
    <name type="scientific">Fundidesulfovibrio magnetotacticus</name>
    <dbReference type="NCBI Taxonomy" id="2730080"/>
    <lineage>
        <taxon>Bacteria</taxon>
        <taxon>Pseudomonadati</taxon>
        <taxon>Thermodesulfobacteriota</taxon>
        <taxon>Desulfovibrionia</taxon>
        <taxon>Desulfovibrionales</taxon>
        <taxon>Desulfovibrionaceae</taxon>
        <taxon>Fundidesulfovibrio</taxon>
    </lineage>
</organism>
<accession>A0A6V8LLV8</accession>